<name>A0A6M8BCA1_9CYAN</name>
<dbReference type="GO" id="GO:0051537">
    <property type="term" value="F:2 iron, 2 sulfur cluster binding"/>
    <property type="evidence" value="ECO:0007669"/>
    <property type="project" value="UniProtKB-KW"/>
</dbReference>
<evidence type="ECO:0000313" key="8">
    <source>
        <dbReference type="Proteomes" id="UP000505210"/>
    </source>
</evidence>
<dbReference type="GO" id="GO:0016705">
    <property type="term" value="F:oxidoreductase activity, acting on paired donors, with incorporation or reduction of molecular oxygen"/>
    <property type="evidence" value="ECO:0007669"/>
    <property type="project" value="UniProtKB-ARBA"/>
</dbReference>
<evidence type="ECO:0000256" key="3">
    <source>
        <dbReference type="ARBA" id="ARBA00023004"/>
    </source>
</evidence>
<dbReference type="AlphaFoldDB" id="A0A6M8BCA1"/>
<dbReference type="EMBL" id="CP053661">
    <property type="protein sequence ID" value="QKD81706.1"/>
    <property type="molecule type" value="Genomic_DNA"/>
</dbReference>
<dbReference type="SUPFAM" id="SSF50022">
    <property type="entry name" value="ISP domain"/>
    <property type="match status" value="1"/>
</dbReference>
<evidence type="ECO:0000313" key="7">
    <source>
        <dbReference type="EMBL" id="QKD81706.1"/>
    </source>
</evidence>
<keyword evidence="7" id="KW-0223">Dioxygenase</keyword>
<dbReference type="PANTHER" id="PTHR21266">
    <property type="entry name" value="IRON-SULFUR DOMAIN CONTAINING PROTEIN"/>
    <property type="match status" value="1"/>
</dbReference>
<evidence type="ECO:0000256" key="1">
    <source>
        <dbReference type="ARBA" id="ARBA00022714"/>
    </source>
</evidence>
<evidence type="ECO:0000256" key="2">
    <source>
        <dbReference type="ARBA" id="ARBA00022723"/>
    </source>
</evidence>
<keyword evidence="3" id="KW-0408">Iron</keyword>
<gene>
    <name evidence="7" type="ORF">HPC62_05430</name>
</gene>
<keyword evidence="4" id="KW-0411">Iron-sulfur</keyword>
<dbReference type="GO" id="GO:0051213">
    <property type="term" value="F:dioxygenase activity"/>
    <property type="evidence" value="ECO:0007669"/>
    <property type="project" value="UniProtKB-KW"/>
</dbReference>
<keyword evidence="2" id="KW-0479">Metal-binding</keyword>
<dbReference type="InterPro" id="IPR017941">
    <property type="entry name" value="Rieske_2Fe-2S"/>
</dbReference>
<dbReference type="Pfam" id="PF00355">
    <property type="entry name" value="Rieske"/>
    <property type="match status" value="1"/>
</dbReference>
<dbReference type="PROSITE" id="PS51296">
    <property type="entry name" value="RIESKE"/>
    <property type="match status" value="1"/>
</dbReference>
<keyword evidence="7" id="KW-0560">Oxidoreductase</keyword>
<dbReference type="GO" id="GO:0004497">
    <property type="term" value="F:monooxygenase activity"/>
    <property type="evidence" value="ECO:0007669"/>
    <property type="project" value="UniProtKB-ARBA"/>
</dbReference>
<dbReference type="Gene3D" id="2.102.10.10">
    <property type="entry name" value="Rieske [2Fe-2S] iron-sulphur domain"/>
    <property type="match status" value="1"/>
</dbReference>
<dbReference type="RefSeq" id="WP_172354099.1">
    <property type="nucleotide sequence ID" value="NZ_CP053661.1"/>
</dbReference>
<feature type="region of interest" description="Disordered" evidence="5">
    <location>
        <begin position="365"/>
        <end position="396"/>
    </location>
</feature>
<reference evidence="7 8" key="1">
    <citation type="submission" date="2020-05" db="EMBL/GenBank/DDBJ databases">
        <title>Complete genome sequence of of a novel Thermoleptolyngbya strain isolated from hot springs of Ganzi, Sichuan China.</title>
        <authorList>
            <person name="Tang J."/>
            <person name="Daroch M."/>
            <person name="Li L."/>
            <person name="Waleron K."/>
            <person name="Waleron M."/>
            <person name="Waleron M."/>
        </authorList>
    </citation>
    <scope>NUCLEOTIDE SEQUENCE [LARGE SCALE GENOMIC DNA]</scope>
    <source>
        <strain evidence="7 8">PKUAC-SCTA183</strain>
    </source>
</reference>
<keyword evidence="8" id="KW-1185">Reference proteome</keyword>
<sequence length="396" mass="45248">MELATTLRGHTVHNAVREVGINPNYWYPVYWAEDLQPGQVAQVVVWQQAIALYRTPDGQVYAMEDACPHKGVELHKGKVKGDRLVCPYHGWEFNSDGQCAHIPYLPPNQKLPCAQARSYPTRERYGILWVFPGAPSLAEQVAMPHMPEYDDPAYFQIPIPGHFHAHFSICNENTMDVFHGYLHENLQGWYDPKLLKLKESPNSVLAEYEVNYDGWMTKALGLSEDGGKTTRIVSVHYQYPHYTSSLEGVSSLYLNRLPVGPKETRSFSILFLKLPLPQWLVRPIRKPLMLFVRRFVFMKFLLQDVEMMESEQRVFTSDPKRRYVEINPAIIALQRVFLRQYEQFLQQSQGFSESFSGAIAQADVATSSEGEIPQPEPVLADSARRSVDTSNGRGEL</sequence>
<evidence type="ECO:0000256" key="4">
    <source>
        <dbReference type="ARBA" id="ARBA00023014"/>
    </source>
</evidence>
<accession>A0A6M8BCA1</accession>
<dbReference type="Proteomes" id="UP000505210">
    <property type="component" value="Chromosome"/>
</dbReference>
<dbReference type="SUPFAM" id="SSF55961">
    <property type="entry name" value="Bet v1-like"/>
    <property type="match status" value="1"/>
</dbReference>
<dbReference type="PANTHER" id="PTHR21266:SF57">
    <property type="entry name" value="3-CHLOROBENZOATE-3,4-DIOXYGENASE"/>
    <property type="match status" value="1"/>
</dbReference>
<organism evidence="7 8">
    <name type="scientific">Thermoleptolyngbya sichuanensis A183</name>
    <dbReference type="NCBI Taxonomy" id="2737172"/>
    <lineage>
        <taxon>Bacteria</taxon>
        <taxon>Bacillati</taxon>
        <taxon>Cyanobacteriota</taxon>
        <taxon>Cyanophyceae</taxon>
        <taxon>Oculatellales</taxon>
        <taxon>Oculatellaceae</taxon>
        <taxon>Thermoleptolyngbya</taxon>
        <taxon>Thermoleptolyngbya sichuanensis</taxon>
    </lineage>
</organism>
<feature type="domain" description="Rieske" evidence="6">
    <location>
        <begin position="26"/>
        <end position="130"/>
    </location>
</feature>
<evidence type="ECO:0000259" key="6">
    <source>
        <dbReference type="PROSITE" id="PS51296"/>
    </source>
</evidence>
<keyword evidence="1" id="KW-0001">2Fe-2S</keyword>
<dbReference type="KEGG" id="theu:HPC62_05430"/>
<evidence type="ECO:0000256" key="5">
    <source>
        <dbReference type="SAM" id="MobiDB-lite"/>
    </source>
</evidence>
<proteinExistence type="predicted"/>
<dbReference type="InterPro" id="IPR050584">
    <property type="entry name" value="Cholesterol_7-desaturase"/>
</dbReference>
<protein>
    <submittedName>
        <fullName evidence="7">Aromatic ring-hydroxylating dioxygenase subunit alpha</fullName>
    </submittedName>
</protein>
<dbReference type="GO" id="GO:0046872">
    <property type="term" value="F:metal ion binding"/>
    <property type="evidence" value="ECO:0007669"/>
    <property type="project" value="UniProtKB-KW"/>
</dbReference>
<dbReference type="InterPro" id="IPR036922">
    <property type="entry name" value="Rieske_2Fe-2S_sf"/>
</dbReference>